<dbReference type="AlphaFoldDB" id="D3UH86"/>
<gene>
    <name evidence="4" type="primary">mqnA</name>
    <name evidence="5" type="ordered locus">HMU05970</name>
</gene>
<protein>
    <recommendedName>
        <fullName evidence="4">Chorismate dehydratase</fullName>
        <ecNumber evidence="4">4.2.1.151</ecNumber>
    </recommendedName>
    <alternativeName>
        <fullName evidence="4">Menaquinone biosynthetic enzyme MqnA</fullName>
    </alternativeName>
</protein>
<reference evidence="5 6" key="1">
    <citation type="journal article" date="2010" name="BMC Genomics">
        <title>Comparative genomics and proteomics of Helicobacter mustelae, an ulcerogenic and carcinogenic gastric pathogen.</title>
        <authorList>
            <person name="O'Toole P.W."/>
            <person name="Snelling W.J."/>
            <person name="Canchaya C."/>
            <person name="Forde B.M."/>
            <person name="Hardie K.R."/>
            <person name="Josenhans C."/>
            <person name="Graham R.L.J."/>
            <person name="McMullan G."/>
            <person name="Parkhill J."/>
            <person name="Belda E."/>
            <person name="Bentley S.D."/>
        </authorList>
    </citation>
    <scope>NUCLEOTIDE SEQUENCE [LARGE SCALE GENOMIC DNA]</scope>
    <source>
        <strain evidence="6">ATCC 43772 / LMG 18044 / NCTC 12198 / 12198</strain>
    </source>
</reference>
<accession>D3UH86</accession>
<evidence type="ECO:0000256" key="1">
    <source>
        <dbReference type="ARBA" id="ARBA00004863"/>
    </source>
</evidence>
<dbReference type="EMBL" id="FN555004">
    <property type="protein sequence ID" value="CBG39858.1"/>
    <property type="molecule type" value="Genomic_DNA"/>
</dbReference>
<name>D3UH86_HELM1</name>
<organism evidence="5 6">
    <name type="scientific">Helicobacter mustelae (strain ATCC 43772 / CCUG 25715 / CIP 103759 / LMG 18044 / NCTC 12198 / R85-136P)</name>
    <name type="common">Campylobacter mustelae</name>
    <dbReference type="NCBI Taxonomy" id="679897"/>
    <lineage>
        <taxon>Bacteria</taxon>
        <taxon>Pseudomonadati</taxon>
        <taxon>Campylobacterota</taxon>
        <taxon>Epsilonproteobacteria</taxon>
        <taxon>Campylobacterales</taxon>
        <taxon>Helicobacteraceae</taxon>
        <taxon>Helicobacter</taxon>
    </lineage>
</organism>
<dbReference type="PANTHER" id="PTHR37690:SF1">
    <property type="entry name" value="CHORISMATE DEHYDRATASE"/>
    <property type="match status" value="1"/>
</dbReference>
<keyword evidence="6" id="KW-1185">Reference proteome</keyword>
<dbReference type="GO" id="GO:0009234">
    <property type="term" value="P:menaquinone biosynthetic process"/>
    <property type="evidence" value="ECO:0007669"/>
    <property type="project" value="UniProtKB-UniRule"/>
</dbReference>
<dbReference type="Pfam" id="PF02621">
    <property type="entry name" value="VitK2_biosynth"/>
    <property type="match status" value="1"/>
</dbReference>
<sequence length="245" mass="28654">MRFGKIDYLNLAPFDVFIKSYPTSSGFKKFLQLHKSYPAKLNQEFFFQRIDAGFISSIAGRDFFLKKKNALSGIIAKGSVWSVITIPNQQKSDAQSATSNALCKILGLQGEVLIGDRALQYRYQKGMHVDMGEIWYQKEHLPFVFGLLCFHKNEEFYTKISKIFNQKRIKIPQYILEQYAKRLGIDKKYILEYLTHIYYKIGTKEFLGLKRFYRQLLLKNIKGPMRFNFSQNLQTSTQSTSKEMQ</sequence>
<dbReference type="KEGG" id="hms:HMU05970"/>
<dbReference type="Proteomes" id="UP000001522">
    <property type="component" value="Chromosome"/>
</dbReference>
<comment type="catalytic activity">
    <reaction evidence="4">
        <text>chorismate = 3-[(1-carboxyvinyl)-oxy]benzoate + H2O</text>
        <dbReference type="Rhea" id="RHEA:40051"/>
        <dbReference type="ChEBI" id="CHEBI:15377"/>
        <dbReference type="ChEBI" id="CHEBI:29748"/>
        <dbReference type="ChEBI" id="CHEBI:76981"/>
        <dbReference type="EC" id="4.2.1.151"/>
    </reaction>
</comment>
<dbReference type="UniPathway" id="UPA00079"/>
<evidence type="ECO:0000256" key="2">
    <source>
        <dbReference type="ARBA" id="ARBA00022428"/>
    </source>
</evidence>
<dbReference type="InterPro" id="IPR030868">
    <property type="entry name" value="MqnA"/>
</dbReference>
<proteinExistence type="inferred from homology"/>
<dbReference type="HOGENOM" id="CLU_059898_1_0_7"/>
<dbReference type="eggNOG" id="COG1427">
    <property type="taxonomic scope" value="Bacteria"/>
</dbReference>
<comment type="similarity">
    <text evidence="4">Belongs to the MqnA/MqnD family. MqnA subfamily.</text>
</comment>
<dbReference type="SUPFAM" id="SSF53850">
    <property type="entry name" value="Periplasmic binding protein-like II"/>
    <property type="match status" value="1"/>
</dbReference>
<dbReference type="HAMAP" id="MF_00995">
    <property type="entry name" value="MqnA"/>
    <property type="match status" value="1"/>
</dbReference>
<dbReference type="InterPro" id="IPR003773">
    <property type="entry name" value="Menaquinone_biosynth"/>
</dbReference>
<dbReference type="RefSeq" id="WP_013022942.1">
    <property type="nucleotide sequence ID" value="NC_013949.1"/>
</dbReference>
<evidence type="ECO:0000313" key="5">
    <source>
        <dbReference type="EMBL" id="CBG39858.1"/>
    </source>
</evidence>
<keyword evidence="2 4" id="KW-0474">Menaquinone biosynthesis</keyword>
<dbReference type="GO" id="GO:0016836">
    <property type="term" value="F:hydro-lyase activity"/>
    <property type="evidence" value="ECO:0007669"/>
    <property type="project" value="UniProtKB-UniRule"/>
</dbReference>
<dbReference type="EC" id="4.2.1.151" evidence="4"/>
<dbReference type="PANTHER" id="PTHR37690">
    <property type="entry name" value="CHORISMATE DEHYDRATASE"/>
    <property type="match status" value="1"/>
</dbReference>
<dbReference type="STRING" id="679897.HMU05970"/>
<evidence type="ECO:0000256" key="4">
    <source>
        <dbReference type="HAMAP-Rule" id="MF_00995"/>
    </source>
</evidence>
<comment type="pathway">
    <text evidence="1 4">Quinol/quinone metabolism; menaquinone biosynthesis.</text>
</comment>
<evidence type="ECO:0000256" key="3">
    <source>
        <dbReference type="ARBA" id="ARBA00023239"/>
    </source>
</evidence>
<dbReference type="Gene3D" id="3.40.190.10">
    <property type="entry name" value="Periplasmic binding protein-like II"/>
    <property type="match status" value="1"/>
</dbReference>
<evidence type="ECO:0000313" key="6">
    <source>
        <dbReference type="Proteomes" id="UP000001522"/>
    </source>
</evidence>
<comment type="function">
    <text evidence="4">Catalyzes the dehydration of chorismate into 3-[(1-carboxyvinyl)oxy]benzoate, a step in the biosynthesis of menaquinone (MK, vitamin K2).</text>
</comment>
<keyword evidence="3 4" id="KW-0456">Lyase</keyword>